<evidence type="ECO:0000256" key="1">
    <source>
        <dbReference type="ARBA" id="ARBA00006663"/>
    </source>
</evidence>
<dbReference type="EMBL" id="UYYF01005254">
    <property type="protein sequence ID" value="VDN08380.1"/>
    <property type="molecule type" value="Genomic_DNA"/>
</dbReference>
<name>A0A0N5DBX0_THECL</name>
<dbReference type="Pfam" id="PF10595">
    <property type="entry name" value="FAM161A_B"/>
    <property type="match status" value="1"/>
</dbReference>
<feature type="compositionally biased region" description="Polar residues" evidence="3">
    <location>
        <begin position="102"/>
        <end position="117"/>
    </location>
</feature>
<evidence type="ECO:0000313" key="4">
    <source>
        <dbReference type="EMBL" id="VDN08380.1"/>
    </source>
</evidence>
<evidence type="ECO:0000256" key="2">
    <source>
        <dbReference type="ARBA" id="ARBA00023054"/>
    </source>
</evidence>
<keyword evidence="5" id="KW-1185">Reference proteome</keyword>
<reference evidence="6" key="1">
    <citation type="submission" date="2017-02" db="UniProtKB">
        <authorList>
            <consortium name="WormBaseParasite"/>
        </authorList>
    </citation>
    <scope>IDENTIFICATION</scope>
</reference>
<dbReference type="GO" id="GO:0005856">
    <property type="term" value="C:cytoskeleton"/>
    <property type="evidence" value="ECO:0007669"/>
    <property type="project" value="UniProtKB-ARBA"/>
</dbReference>
<dbReference type="GO" id="GO:0005929">
    <property type="term" value="C:cilium"/>
    <property type="evidence" value="ECO:0007669"/>
    <property type="project" value="TreeGrafter"/>
</dbReference>
<organism evidence="6">
    <name type="scientific">Thelazia callipaeda</name>
    <name type="common">Oriental eyeworm</name>
    <name type="synonym">Parasitic nematode</name>
    <dbReference type="NCBI Taxonomy" id="103827"/>
    <lineage>
        <taxon>Eukaryota</taxon>
        <taxon>Metazoa</taxon>
        <taxon>Ecdysozoa</taxon>
        <taxon>Nematoda</taxon>
        <taxon>Chromadorea</taxon>
        <taxon>Rhabditida</taxon>
        <taxon>Spirurina</taxon>
        <taxon>Spiruromorpha</taxon>
        <taxon>Thelazioidea</taxon>
        <taxon>Thelaziidae</taxon>
        <taxon>Thelazia</taxon>
    </lineage>
</organism>
<dbReference type="PANTHER" id="PTHR21501">
    <property type="entry name" value="PROTEIN FAM-161"/>
    <property type="match status" value="1"/>
</dbReference>
<dbReference type="WBParaSite" id="TCLT_0001068901-mRNA-1">
    <property type="protein sequence ID" value="TCLT_0001068901-mRNA-1"/>
    <property type="gene ID" value="TCLT_0001068901"/>
</dbReference>
<dbReference type="PANTHER" id="PTHR21501:SF1">
    <property type="entry name" value="PROTEIN FAM-161"/>
    <property type="match status" value="1"/>
</dbReference>
<sequence>MEKIERALDVTDQFLFTVLQDQKRLEDPKFMKFLMALRQKHKETFAEIDKLVDLSCREVSAVENELQIPFEKQKLQCNELTHCANRKSLTWIGNRNCDSTNTSDGEVTYNSDPSTKSGGEDDRRAIQTWGQNGFHSNFLQSSVKTTTEDKWYEQRKIKFIEKWVPHIVSFKTKKTRIKPREVPQSTYEPRYRLLCEKQEKAREERHRRAEEMLKKSHLPRMIGWSESKSFHLRRCVSAETSDWNKREHFKAREIPLSIYVSSYKDKIQAYRRARVRTERAAELIRTSRAPPGLEVR</sequence>
<accession>A0A0N5DBX0</accession>
<proteinExistence type="inferred from homology"/>
<evidence type="ECO:0000313" key="5">
    <source>
        <dbReference type="Proteomes" id="UP000276776"/>
    </source>
</evidence>
<comment type="similarity">
    <text evidence="1">Belongs to the FAM161 family.</text>
</comment>
<gene>
    <name evidence="4" type="ORF">TCLT_LOCUS10671</name>
</gene>
<dbReference type="OrthoDB" id="2150121at2759"/>
<feature type="region of interest" description="Disordered" evidence="3">
    <location>
        <begin position="102"/>
        <end position="122"/>
    </location>
</feature>
<protein>
    <submittedName>
        <fullName evidence="6">Protein FAM228A</fullName>
    </submittedName>
</protein>
<reference evidence="4 5" key="2">
    <citation type="submission" date="2018-11" db="EMBL/GenBank/DDBJ databases">
        <authorList>
            <consortium name="Pathogen Informatics"/>
        </authorList>
    </citation>
    <scope>NUCLEOTIDE SEQUENCE [LARGE SCALE GENOMIC DNA]</scope>
</reference>
<evidence type="ECO:0000313" key="6">
    <source>
        <dbReference type="WBParaSite" id="TCLT_0001068901-mRNA-1"/>
    </source>
</evidence>
<dbReference type="GO" id="GO:0044782">
    <property type="term" value="P:cilium organization"/>
    <property type="evidence" value="ECO:0007669"/>
    <property type="project" value="TreeGrafter"/>
</dbReference>
<dbReference type="AlphaFoldDB" id="A0A0N5DBX0"/>
<evidence type="ECO:0000256" key="3">
    <source>
        <dbReference type="SAM" id="MobiDB-lite"/>
    </source>
</evidence>
<keyword evidence="2" id="KW-0175">Coiled coil</keyword>
<dbReference type="InterPro" id="IPR019579">
    <property type="entry name" value="FAM161A/B"/>
</dbReference>
<dbReference type="InterPro" id="IPR051655">
    <property type="entry name" value="FAM161"/>
</dbReference>
<dbReference type="Proteomes" id="UP000276776">
    <property type="component" value="Unassembled WGS sequence"/>
</dbReference>